<evidence type="ECO:0000313" key="3">
    <source>
        <dbReference type="Proteomes" id="UP001203687"/>
    </source>
</evidence>
<sequence>MKKKHLNILLFILVLVIYGGVFLKLFGKKEVQLNDSFINTTFTKQVSGSEIKRNDFDISTIKSDPFGISKRRNKKQVETTKTKNTAFSSSKKTELIKPWPKVTYYGFVKNNSNKTKLVLVKVNSKLYRKREQETIDDIRIVKAYNDSIILSKDNETKTIKKVNE</sequence>
<dbReference type="Proteomes" id="UP001203687">
    <property type="component" value="Unassembled WGS sequence"/>
</dbReference>
<evidence type="ECO:0000256" key="1">
    <source>
        <dbReference type="SAM" id="Phobius"/>
    </source>
</evidence>
<keyword evidence="3" id="KW-1185">Reference proteome</keyword>
<evidence type="ECO:0000313" key="2">
    <source>
        <dbReference type="EMBL" id="MCK8482228.1"/>
    </source>
</evidence>
<feature type="transmembrane region" description="Helical" evidence="1">
    <location>
        <begin position="6"/>
        <end position="26"/>
    </location>
</feature>
<protein>
    <submittedName>
        <fullName evidence="2">Uncharacterized protein</fullName>
    </submittedName>
</protein>
<keyword evidence="1" id="KW-0472">Membrane</keyword>
<comment type="caution">
    <text evidence="2">The sequence shown here is derived from an EMBL/GenBank/DDBJ whole genome shotgun (WGS) entry which is preliminary data.</text>
</comment>
<proteinExistence type="predicted"/>
<reference evidence="2" key="1">
    <citation type="submission" date="2022-04" db="EMBL/GenBank/DDBJ databases">
        <authorList>
            <person name="Ren T."/>
        </authorList>
    </citation>
    <scope>NUCLEOTIDE SEQUENCE</scope>
    <source>
        <strain evidence="2">F63249</strain>
    </source>
</reference>
<keyword evidence="1" id="KW-1133">Transmembrane helix</keyword>
<accession>A0ABT0HCY8</accession>
<name>A0ABT0HCY8_9FLAO</name>
<gene>
    <name evidence="2" type="ORF">MUY34_16475</name>
</gene>
<dbReference type="RefSeq" id="WP_248413953.1">
    <property type="nucleotide sequence ID" value="NZ_JALPQF010000024.1"/>
</dbReference>
<keyword evidence="1" id="KW-0812">Transmembrane</keyword>
<organism evidence="2 3">
    <name type="scientific">Psychroserpens algicola</name>
    <dbReference type="NCBI Taxonomy" id="1719034"/>
    <lineage>
        <taxon>Bacteria</taxon>
        <taxon>Pseudomonadati</taxon>
        <taxon>Bacteroidota</taxon>
        <taxon>Flavobacteriia</taxon>
        <taxon>Flavobacteriales</taxon>
        <taxon>Flavobacteriaceae</taxon>
        <taxon>Psychroserpens</taxon>
    </lineage>
</organism>
<dbReference type="EMBL" id="JALPQF010000024">
    <property type="protein sequence ID" value="MCK8482228.1"/>
    <property type="molecule type" value="Genomic_DNA"/>
</dbReference>